<keyword evidence="7 9" id="KW-1015">Disulfide bond</keyword>
<keyword evidence="2" id="KW-0812">Transmembrane</keyword>
<dbReference type="SMART" id="SM00202">
    <property type="entry name" value="SR"/>
    <property type="match status" value="1"/>
</dbReference>
<evidence type="ECO:0000256" key="8">
    <source>
        <dbReference type="ARBA" id="ARBA00023180"/>
    </source>
</evidence>
<feature type="domain" description="SRCR" evidence="10">
    <location>
        <begin position="1"/>
        <end position="92"/>
    </location>
</feature>
<comment type="subcellular location">
    <subcellularLocation>
        <location evidence="1">Membrane</location>
        <topology evidence="1">Single-pass membrane protein</topology>
    </subcellularLocation>
</comment>
<dbReference type="PROSITE" id="PS50287">
    <property type="entry name" value="SRCR_2"/>
    <property type="match status" value="2"/>
</dbReference>
<dbReference type="Gene3D" id="3.10.250.10">
    <property type="entry name" value="SRCR-like domain"/>
    <property type="match status" value="2"/>
</dbReference>
<dbReference type="GO" id="GO:0004252">
    <property type="term" value="F:serine-type endopeptidase activity"/>
    <property type="evidence" value="ECO:0007669"/>
    <property type="project" value="TreeGrafter"/>
</dbReference>
<evidence type="ECO:0000256" key="9">
    <source>
        <dbReference type="PROSITE-ProRule" id="PRU00196"/>
    </source>
</evidence>
<evidence type="ECO:0000259" key="10">
    <source>
        <dbReference type="PROSITE" id="PS50287"/>
    </source>
</evidence>
<evidence type="ECO:0000256" key="2">
    <source>
        <dbReference type="ARBA" id="ARBA00022692"/>
    </source>
</evidence>
<keyword evidence="4" id="KW-0677">Repeat</keyword>
<accession>A0A091VXW7</accession>
<organism evidence="11 12">
    <name type="scientific">Opisthocomus hoazin</name>
    <name type="common">Hoatzin</name>
    <name type="synonym">Phasianus hoazin</name>
    <dbReference type="NCBI Taxonomy" id="30419"/>
    <lineage>
        <taxon>Eukaryota</taxon>
        <taxon>Metazoa</taxon>
        <taxon>Chordata</taxon>
        <taxon>Craniata</taxon>
        <taxon>Vertebrata</taxon>
        <taxon>Euteleostomi</taxon>
        <taxon>Archelosauria</taxon>
        <taxon>Archosauria</taxon>
        <taxon>Dinosauria</taxon>
        <taxon>Saurischia</taxon>
        <taxon>Theropoda</taxon>
        <taxon>Coelurosauria</taxon>
        <taxon>Aves</taxon>
        <taxon>Neognathae</taxon>
        <taxon>Neoaves</taxon>
        <taxon>Opisthocomiformes</taxon>
        <taxon>Opisthocomidae</taxon>
        <taxon>Opisthocomus</taxon>
    </lineage>
</organism>
<feature type="disulfide bond" evidence="9">
    <location>
        <begin position="61"/>
        <end position="71"/>
    </location>
</feature>
<dbReference type="GO" id="GO:0031638">
    <property type="term" value="P:zymogen activation"/>
    <property type="evidence" value="ECO:0007669"/>
    <property type="project" value="TreeGrafter"/>
</dbReference>
<evidence type="ECO:0000313" key="12">
    <source>
        <dbReference type="Proteomes" id="UP000053605"/>
    </source>
</evidence>
<feature type="disulfide bond" evidence="9">
    <location>
        <begin position="17"/>
        <end position="81"/>
    </location>
</feature>
<proteinExistence type="predicted"/>
<feature type="domain" description="SRCR" evidence="10">
    <location>
        <begin position="123"/>
        <end position="167"/>
    </location>
</feature>
<keyword evidence="8" id="KW-0325">Glycoprotein</keyword>
<dbReference type="PROSITE" id="PS00420">
    <property type="entry name" value="SRCR_1"/>
    <property type="match status" value="1"/>
</dbReference>
<dbReference type="STRING" id="30419.A0A091VXW7"/>
<evidence type="ECO:0000256" key="3">
    <source>
        <dbReference type="ARBA" id="ARBA00022729"/>
    </source>
</evidence>
<evidence type="ECO:0000256" key="6">
    <source>
        <dbReference type="ARBA" id="ARBA00023136"/>
    </source>
</evidence>
<name>A0A091VXW7_OPIHO</name>
<evidence type="ECO:0000256" key="1">
    <source>
        <dbReference type="ARBA" id="ARBA00004167"/>
    </source>
</evidence>
<dbReference type="PANTHER" id="PTHR48071">
    <property type="entry name" value="SRCR DOMAIN-CONTAINING PROTEIN"/>
    <property type="match status" value="1"/>
</dbReference>
<evidence type="ECO:0000256" key="5">
    <source>
        <dbReference type="ARBA" id="ARBA00022989"/>
    </source>
</evidence>
<dbReference type="EMBL" id="KK734386">
    <property type="protein sequence ID" value="KFR07650.1"/>
    <property type="molecule type" value="Genomic_DNA"/>
</dbReference>
<keyword evidence="3" id="KW-0732">Signal</keyword>
<dbReference type="Pfam" id="PF00530">
    <property type="entry name" value="SRCR"/>
    <property type="match status" value="2"/>
</dbReference>
<evidence type="ECO:0000256" key="7">
    <source>
        <dbReference type="ARBA" id="ARBA00023157"/>
    </source>
</evidence>
<dbReference type="GO" id="GO:0005886">
    <property type="term" value="C:plasma membrane"/>
    <property type="evidence" value="ECO:0007669"/>
    <property type="project" value="TreeGrafter"/>
</dbReference>
<dbReference type="InterPro" id="IPR001190">
    <property type="entry name" value="SRCR"/>
</dbReference>
<dbReference type="SUPFAM" id="SSF56487">
    <property type="entry name" value="SRCR-like"/>
    <property type="match status" value="2"/>
</dbReference>
<feature type="non-terminal residue" evidence="11">
    <location>
        <position position="167"/>
    </location>
</feature>
<dbReference type="Proteomes" id="UP000053605">
    <property type="component" value="Unassembled WGS sequence"/>
</dbReference>
<keyword evidence="6" id="KW-0472">Membrane</keyword>
<dbReference type="FunFam" id="3.10.250.10:FF:000001">
    <property type="entry name" value="Lysyl oxidase 4 isoform X1"/>
    <property type="match status" value="1"/>
</dbReference>
<dbReference type="FunFam" id="3.10.250.10:FF:000016">
    <property type="entry name" value="Scavenger receptor cysteine-rich protein type 12"/>
    <property type="match status" value="1"/>
</dbReference>
<dbReference type="PhylomeDB" id="A0A091VXW7"/>
<dbReference type="PRINTS" id="PR00258">
    <property type="entry name" value="SPERACTRCPTR"/>
</dbReference>
<keyword evidence="5" id="KW-1133">Transmembrane helix</keyword>
<keyword evidence="12" id="KW-1185">Reference proteome</keyword>
<feature type="non-terminal residue" evidence="11">
    <location>
        <position position="1"/>
    </location>
</feature>
<protein>
    <submittedName>
        <fullName evidence="11">Deleted in malignant brain tumors 1 protein</fullName>
    </submittedName>
</protein>
<dbReference type="AlphaFoldDB" id="A0A091VXW7"/>
<feature type="disulfide bond" evidence="9">
    <location>
        <begin position="30"/>
        <end position="91"/>
    </location>
</feature>
<dbReference type="PANTHER" id="PTHR48071:SF27">
    <property type="entry name" value="SCAVENGER RECEPTOR CYSTEINE-RICH TYPE 1 PROTEIN M130-LIKE"/>
    <property type="match status" value="1"/>
</dbReference>
<sequence length="167" mass="17427">CTGQLEVLYNGTWGTVCDDHWDLDGARVVCRQLGCGMALSAVGGARYGQGVDPIWLDNVCCAGTEATLSECRAQPWGAHNCKHGEDAGVVCAVLPVMACPAKSLTICSLGLFAGAPAPGSTPIRLVNGSSFCSGRVEVLHNGKWGTVCHDNWSLMDAEVVCREVGCG</sequence>
<reference evidence="11 12" key="1">
    <citation type="submission" date="2014-04" db="EMBL/GenBank/DDBJ databases">
        <title>Genome evolution of avian class.</title>
        <authorList>
            <person name="Zhang G."/>
            <person name="Li C."/>
        </authorList>
    </citation>
    <scope>NUCLEOTIDE SEQUENCE [LARGE SCALE GENOMIC DNA]</scope>
    <source>
        <strain evidence="11">BGI_N306</strain>
    </source>
</reference>
<gene>
    <name evidence="11" type="ORF">N306_01852</name>
</gene>
<dbReference type="InterPro" id="IPR036772">
    <property type="entry name" value="SRCR-like_dom_sf"/>
</dbReference>
<comment type="caution">
    <text evidence="9">Lacks conserved residue(s) required for the propagation of feature annotation.</text>
</comment>
<evidence type="ECO:0000313" key="11">
    <source>
        <dbReference type="EMBL" id="KFR07650.1"/>
    </source>
</evidence>
<evidence type="ECO:0000256" key="4">
    <source>
        <dbReference type="ARBA" id="ARBA00022737"/>
    </source>
</evidence>